<dbReference type="EMBL" id="JAHBOM010000010">
    <property type="protein sequence ID" value="MBU8824114.1"/>
    <property type="molecule type" value="Genomic_DNA"/>
</dbReference>
<proteinExistence type="predicted"/>
<evidence type="ECO:0008006" key="3">
    <source>
        <dbReference type="Google" id="ProtNLM"/>
    </source>
</evidence>
<organism evidence="1 2">
    <name type="scientific">Mycolicibacterium goodii</name>
    <name type="common">Mycobacterium goodii</name>
    <dbReference type="NCBI Taxonomy" id="134601"/>
    <lineage>
        <taxon>Bacteria</taxon>
        <taxon>Bacillati</taxon>
        <taxon>Actinomycetota</taxon>
        <taxon>Actinomycetes</taxon>
        <taxon>Mycobacteriales</taxon>
        <taxon>Mycobacteriaceae</taxon>
        <taxon>Mycolicibacterium</taxon>
    </lineage>
</organism>
<protein>
    <recommendedName>
        <fullName evidence="3">Tail assembly chaperone</fullName>
    </recommendedName>
</protein>
<keyword evidence="2" id="KW-1185">Reference proteome</keyword>
<dbReference type="Proteomes" id="UP000696413">
    <property type="component" value="Unassembled WGS sequence"/>
</dbReference>
<evidence type="ECO:0000313" key="2">
    <source>
        <dbReference type="Proteomes" id="UP000696413"/>
    </source>
</evidence>
<reference evidence="1 2" key="1">
    <citation type="submission" date="2021-05" db="EMBL/GenBank/DDBJ databases">
        <title>Draft Genome Sequences of Clinical Respiratory Isolates of Mycobacterium goodii Recovered in Ireland.</title>
        <authorList>
            <person name="Flanagan P.R."/>
            <person name="Mok S."/>
            <person name="Roycroft E."/>
            <person name="Rogers T.R."/>
            <person name="Fitzgibbon M."/>
        </authorList>
    </citation>
    <scope>NUCLEOTIDE SEQUENCE [LARGE SCALE GENOMIC DNA]</scope>
    <source>
        <strain evidence="1 2">14IE55</strain>
    </source>
</reference>
<evidence type="ECO:0000313" key="1">
    <source>
        <dbReference type="EMBL" id="MBU8824114.1"/>
    </source>
</evidence>
<name>A0ABS6HN80_MYCGD</name>
<sequence>MATVRAHVTLNERELNDQTRRFERRRMASLLRRSANQARADVPVRTGNLGRTIGEGPIMFTGPRTVHGSIHAKADYALYVHEGTRPHVIRPRRAQALRFQVGGRTVFARLVRHPGTRARPFLRNAAMRVAQRER</sequence>
<comment type="caution">
    <text evidence="1">The sequence shown here is derived from an EMBL/GenBank/DDBJ whole genome shotgun (WGS) entry which is preliminary data.</text>
</comment>
<gene>
    <name evidence="1" type="ORF">KL859_14710</name>
</gene>
<accession>A0ABS6HN80</accession>